<dbReference type="AlphaFoldDB" id="A0A5B9PG01"/>
<dbReference type="Gene3D" id="3.90.226.10">
    <property type="entry name" value="2-enoyl-CoA Hydratase, Chain A, domain 1"/>
    <property type="match status" value="2"/>
</dbReference>
<dbReference type="KEGG" id="mff:MFFC18_44290"/>
<proteinExistence type="predicted"/>
<dbReference type="RefSeq" id="WP_075083914.1">
    <property type="nucleotide sequence ID" value="NZ_LWSI01000015.1"/>
</dbReference>
<dbReference type="STRING" id="980251.GCA_001642875_01140"/>
<keyword evidence="1" id="KW-0732">Signal</keyword>
<name>A0A5B9PG01_9BACT</name>
<dbReference type="Proteomes" id="UP000322214">
    <property type="component" value="Chromosome"/>
</dbReference>
<dbReference type="InterPro" id="IPR029045">
    <property type="entry name" value="ClpP/crotonase-like_dom_sf"/>
</dbReference>
<keyword evidence="3" id="KW-1185">Reference proteome</keyword>
<gene>
    <name evidence="2" type="ORF">MFFC18_44290</name>
</gene>
<accession>A0A5B9PG01</accession>
<evidence type="ECO:0000313" key="3">
    <source>
        <dbReference type="Proteomes" id="UP000322214"/>
    </source>
</evidence>
<protein>
    <submittedName>
        <fullName evidence="2">Peptidase family S41</fullName>
    </submittedName>
</protein>
<evidence type="ECO:0000313" key="2">
    <source>
        <dbReference type="EMBL" id="QEG24509.1"/>
    </source>
</evidence>
<feature type="signal peptide" evidence="1">
    <location>
        <begin position="1"/>
        <end position="20"/>
    </location>
</feature>
<organism evidence="2 3">
    <name type="scientific">Mariniblastus fucicola</name>
    <dbReference type="NCBI Taxonomy" id="980251"/>
    <lineage>
        <taxon>Bacteria</taxon>
        <taxon>Pseudomonadati</taxon>
        <taxon>Planctomycetota</taxon>
        <taxon>Planctomycetia</taxon>
        <taxon>Pirellulales</taxon>
        <taxon>Pirellulaceae</taxon>
        <taxon>Mariniblastus</taxon>
    </lineage>
</organism>
<feature type="chain" id="PRO_5022951839" evidence="1">
    <location>
        <begin position="21"/>
        <end position="418"/>
    </location>
</feature>
<dbReference type="EMBL" id="CP042912">
    <property type="protein sequence ID" value="QEG24509.1"/>
    <property type="molecule type" value="Genomic_DNA"/>
</dbReference>
<sequence precursor="true">MNLRTLCFAAVMLLSSGLLTEVAVARQVDWKRDLEFLVAEIKQRHPDPFTVISESDFDANVARLLKRIESLDANDATFELMELVAQIGDGHTSVVPDFKSFRFFPINVKWFKDGVYVRAVDRSHKELIGAKLVAVGDHPIEKVIEQFSRFMPHDNIWAVRQRIDKQFQTVEFLDRAGALDDKDTATFHFEKGKIKLTAKMRAVAAHDAGRIRFINPYAAGMMEDSVFLKLLIKDERGLPFWNEWIPAEKTIYFKYNQCRDPAGFRELVEGTAAFISENKVDKFVLDLRDNSGGSSLVFEPLLKYLLNSDLNQKGKLFVIVGRGTFSSGVFAACEMRKTNAIFVGEPTSGKPNHFGEVKTFQLPSSGLKVQHSTKSFKLLDDDSNTFEPDLKIEYTAADTFAARDQALQAVFDYQAESK</sequence>
<dbReference type="SUPFAM" id="SSF52096">
    <property type="entry name" value="ClpP/crotonase"/>
    <property type="match status" value="1"/>
</dbReference>
<evidence type="ECO:0000256" key="1">
    <source>
        <dbReference type="SAM" id="SignalP"/>
    </source>
</evidence>
<reference evidence="2 3" key="1">
    <citation type="submission" date="2019-08" db="EMBL/GenBank/DDBJ databases">
        <title>Deep-cultivation of Planctomycetes and their phenomic and genomic characterization uncovers novel biology.</title>
        <authorList>
            <person name="Wiegand S."/>
            <person name="Jogler M."/>
            <person name="Boedeker C."/>
            <person name="Pinto D."/>
            <person name="Vollmers J."/>
            <person name="Rivas-Marin E."/>
            <person name="Kohn T."/>
            <person name="Peeters S.H."/>
            <person name="Heuer A."/>
            <person name="Rast P."/>
            <person name="Oberbeckmann S."/>
            <person name="Bunk B."/>
            <person name="Jeske O."/>
            <person name="Meyerdierks A."/>
            <person name="Storesund J.E."/>
            <person name="Kallscheuer N."/>
            <person name="Luecker S."/>
            <person name="Lage O.M."/>
            <person name="Pohl T."/>
            <person name="Merkel B.J."/>
            <person name="Hornburger P."/>
            <person name="Mueller R.-W."/>
            <person name="Bruemmer F."/>
            <person name="Labrenz M."/>
            <person name="Spormann A.M."/>
            <person name="Op den Camp H."/>
            <person name="Overmann J."/>
            <person name="Amann R."/>
            <person name="Jetten M.S.M."/>
            <person name="Mascher T."/>
            <person name="Medema M.H."/>
            <person name="Devos D.P."/>
            <person name="Kaster A.-K."/>
            <person name="Ovreas L."/>
            <person name="Rohde M."/>
            <person name="Galperin M.Y."/>
            <person name="Jogler C."/>
        </authorList>
    </citation>
    <scope>NUCLEOTIDE SEQUENCE [LARGE SCALE GENOMIC DNA]</scope>
    <source>
        <strain evidence="2 3">FC18</strain>
    </source>
</reference>